<accession>A0ABM0KWS4</accession>
<feature type="coiled-coil region" evidence="2">
    <location>
        <begin position="289"/>
        <end position="316"/>
    </location>
</feature>
<dbReference type="RefSeq" id="XP_005354319.1">
    <property type="nucleotide sequence ID" value="XM_005354262.2"/>
</dbReference>
<proteinExistence type="inferred from homology"/>
<reference evidence="4" key="1">
    <citation type="submission" date="2025-08" db="UniProtKB">
        <authorList>
            <consortium name="RefSeq"/>
        </authorList>
    </citation>
    <scope>IDENTIFICATION</scope>
</reference>
<name>A0ABM0KWS4_MICOH</name>
<evidence type="ECO:0000313" key="4">
    <source>
        <dbReference type="RefSeq" id="XP_005354319.1"/>
    </source>
</evidence>
<protein>
    <submittedName>
        <fullName evidence="4">Apolipoprotein L3-like</fullName>
    </submittedName>
</protein>
<evidence type="ECO:0000313" key="3">
    <source>
        <dbReference type="Proteomes" id="UP000694915"/>
    </source>
</evidence>
<dbReference type="PANTHER" id="PTHR14096">
    <property type="entry name" value="APOLIPOPROTEIN L"/>
    <property type="match status" value="1"/>
</dbReference>
<evidence type="ECO:0000256" key="1">
    <source>
        <dbReference type="ARBA" id="ARBA00010090"/>
    </source>
</evidence>
<gene>
    <name evidence="4" type="primary">LOC101991269</name>
</gene>
<organism evidence="3 4">
    <name type="scientific">Microtus ochrogaster</name>
    <name type="common">Prairie vole</name>
    <dbReference type="NCBI Taxonomy" id="79684"/>
    <lineage>
        <taxon>Eukaryota</taxon>
        <taxon>Metazoa</taxon>
        <taxon>Chordata</taxon>
        <taxon>Craniata</taxon>
        <taxon>Vertebrata</taxon>
        <taxon>Euteleostomi</taxon>
        <taxon>Mammalia</taxon>
        <taxon>Eutheria</taxon>
        <taxon>Euarchontoglires</taxon>
        <taxon>Glires</taxon>
        <taxon>Rodentia</taxon>
        <taxon>Myomorpha</taxon>
        <taxon>Muroidea</taxon>
        <taxon>Cricetidae</taxon>
        <taxon>Arvicolinae</taxon>
        <taxon>Microtus</taxon>
    </lineage>
</organism>
<dbReference type="Pfam" id="PF05461">
    <property type="entry name" value="ApoL"/>
    <property type="match status" value="1"/>
</dbReference>
<dbReference type="InterPro" id="IPR008405">
    <property type="entry name" value="ApoL"/>
</dbReference>
<dbReference type="Proteomes" id="UP000694915">
    <property type="component" value="Chromosome 15"/>
</dbReference>
<keyword evidence="2" id="KW-0175">Coiled coil</keyword>
<sequence length="316" mass="34746">MALPVLSIADNITTIITNEVGRDDLKLLITEDGVWKAFVAKAALSSEEEAALRDALKQHLAREPADENDETEKRQRKKNFLKEFPELKRKLEEHISKLRALADHLDEVHKGCTISNVVSGSTGIAATIAGFLLAPFTGGVSLAIAAAGLGAASAATGLTTTIVEESIRGSDESEARRLVEASMDIMKRILKIMPLITLKVSSKGMELFCAWKTIRDHIQAIRTGRIRNFTTFRDGIRQLRNLISHDIPLGTRLARIGKGVGNVSLFGFDVYNLVTDSIDLHNGAKTKSAGALREVANNLEERLREFEQHHKDLQSF</sequence>
<dbReference type="PANTHER" id="PTHR14096:SF35">
    <property type="entry name" value="APOLIPOPROTEIN L 10A-RELATED"/>
    <property type="match status" value="1"/>
</dbReference>
<keyword evidence="3" id="KW-1185">Reference proteome</keyword>
<comment type="similarity">
    <text evidence="1">Belongs to the apolipoprotein L family.</text>
</comment>
<evidence type="ECO:0000256" key="2">
    <source>
        <dbReference type="SAM" id="Coils"/>
    </source>
</evidence>
<dbReference type="GeneID" id="101991269"/>